<reference evidence="7 8" key="1">
    <citation type="submission" date="2018-05" db="EMBL/GenBank/DDBJ databases">
        <title>Freshwater and sediment microbial communities from various areas in North America, analyzing microbe dynamics in response to fracking.</title>
        <authorList>
            <person name="Lamendella R."/>
        </authorList>
    </citation>
    <scope>NUCLEOTIDE SEQUENCE [LARGE SCALE GENOMIC DNA]</scope>
    <source>
        <strain evidence="7 8">67</strain>
    </source>
</reference>
<organism evidence="7 8">
    <name type="scientific">Klebsiella oxytoca</name>
    <dbReference type="NCBI Taxonomy" id="571"/>
    <lineage>
        <taxon>Bacteria</taxon>
        <taxon>Pseudomonadati</taxon>
        <taxon>Pseudomonadota</taxon>
        <taxon>Gammaproteobacteria</taxon>
        <taxon>Enterobacterales</taxon>
        <taxon>Enterobacteriaceae</taxon>
        <taxon>Klebsiella/Raoultella group</taxon>
        <taxon>Klebsiella</taxon>
    </lineage>
</organism>
<dbReference type="Pfam" id="PF12833">
    <property type="entry name" value="HTH_18"/>
    <property type="match status" value="1"/>
</dbReference>
<dbReference type="SUPFAM" id="SSF46689">
    <property type="entry name" value="Homeodomain-like"/>
    <property type="match status" value="2"/>
</dbReference>
<keyword evidence="1" id="KW-0805">Transcription regulation</keyword>
<proteinExistence type="predicted"/>
<evidence type="ECO:0000259" key="6">
    <source>
        <dbReference type="PROSITE" id="PS01124"/>
    </source>
</evidence>
<evidence type="ECO:0000313" key="7">
    <source>
        <dbReference type="EMBL" id="PXW40736.1"/>
    </source>
</evidence>
<dbReference type="InterPro" id="IPR037923">
    <property type="entry name" value="HTH-like"/>
</dbReference>
<protein>
    <recommendedName>
        <fullName evidence="5">Arabinose operon regulatory protein</fullName>
    </recommendedName>
</protein>
<evidence type="ECO:0000256" key="4">
    <source>
        <dbReference type="ARBA" id="ARBA00023163"/>
    </source>
</evidence>
<dbReference type="PROSITE" id="PS01124">
    <property type="entry name" value="HTH_ARAC_FAMILY_2"/>
    <property type="match status" value="1"/>
</dbReference>
<dbReference type="Proteomes" id="UP000247485">
    <property type="component" value="Unassembled WGS sequence"/>
</dbReference>
<dbReference type="InterPro" id="IPR003313">
    <property type="entry name" value="AraC-bd"/>
</dbReference>
<dbReference type="EMBL" id="QJJG01000016">
    <property type="protein sequence ID" value="PXW40736.1"/>
    <property type="molecule type" value="Genomic_DNA"/>
</dbReference>
<dbReference type="GO" id="GO:0043565">
    <property type="term" value="F:sequence-specific DNA binding"/>
    <property type="evidence" value="ECO:0007669"/>
    <property type="project" value="InterPro"/>
</dbReference>
<dbReference type="PROSITE" id="PS00041">
    <property type="entry name" value="HTH_ARAC_FAMILY_1"/>
    <property type="match status" value="1"/>
</dbReference>
<dbReference type="Gene3D" id="2.60.120.280">
    <property type="entry name" value="Regulatory protein AraC"/>
    <property type="match status" value="1"/>
</dbReference>
<evidence type="ECO:0000256" key="3">
    <source>
        <dbReference type="ARBA" id="ARBA00023159"/>
    </source>
</evidence>
<evidence type="ECO:0000313" key="8">
    <source>
        <dbReference type="Proteomes" id="UP000247485"/>
    </source>
</evidence>
<feature type="domain" description="HTH araC/xylS-type" evidence="6">
    <location>
        <begin position="172"/>
        <end position="270"/>
    </location>
</feature>
<dbReference type="SMART" id="SM00342">
    <property type="entry name" value="HTH_ARAC"/>
    <property type="match status" value="1"/>
</dbReference>
<keyword evidence="4" id="KW-0804">Transcription</keyword>
<evidence type="ECO:0000256" key="5">
    <source>
        <dbReference type="ARBA" id="ARBA00044978"/>
    </source>
</evidence>
<comment type="caution">
    <text evidence="7">The sequence shown here is derived from an EMBL/GenBank/DDBJ whole genome shotgun (WGS) entry which is preliminary data.</text>
</comment>
<dbReference type="NCBIfam" id="NF007860">
    <property type="entry name" value="PRK10572.1"/>
    <property type="match status" value="1"/>
</dbReference>
<keyword evidence="3" id="KW-0010">Activator</keyword>
<dbReference type="PRINTS" id="PR00032">
    <property type="entry name" value="HTHARAC"/>
</dbReference>
<dbReference type="SUPFAM" id="SSF51215">
    <property type="entry name" value="Regulatory protein AraC"/>
    <property type="match status" value="1"/>
</dbReference>
<accession>A0A318FEL2</accession>
<dbReference type="InterPro" id="IPR018062">
    <property type="entry name" value="HTH_AraC-typ_CS"/>
</dbReference>
<dbReference type="PANTHER" id="PTHR43280">
    <property type="entry name" value="ARAC-FAMILY TRANSCRIPTIONAL REGULATOR"/>
    <property type="match status" value="1"/>
</dbReference>
<dbReference type="AlphaFoldDB" id="A0A318FEL2"/>
<gene>
    <name evidence="7" type="ORF">DET57_11626</name>
</gene>
<dbReference type="Pfam" id="PF02311">
    <property type="entry name" value="AraC_binding"/>
    <property type="match status" value="1"/>
</dbReference>
<dbReference type="InterPro" id="IPR009057">
    <property type="entry name" value="Homeodomain-like_sf"/>
</dbReference>
<evidence type="ECO:0000256" key="2">
    <source>
        <dbReference type="ARBA" id="ARBA00023125"/>
    </source>
</evidence>
<dbReference type="PANTHER" id="PTHR43280:SF25">
    <property type="entry name" value="ARABINOSE OPERON REGULATORY PROTEIN"/>
    <property type="match status" value="1"/>
</dbReference>
<dbReference type="GO" id="GO:0003700">
    <property type="term" value="F:DNA-binding transcription factor activity"/>
    <property type="evidence" value="ECO:0007669"/>
    <property type="project" value="InterPro"/>
</dbReference>
<dbReference type="Gene3D" id="1.10.10.60">
    <property type="entry name" value="Homeodomain-like"/>
    <property type="match status" value="2"/>
</dbReference>
<dbReference type="RefSeq" id="WP_110275949.1">
    <property type="nucleotide sequence ID" value="NZ_QJJG01000016.1"/>
</dbReference>
<dbReference type="InterPro" id="IPR018060">
    <property type="entry name" value="HTH_AraC"/>
</dbReference>
<dbReference type="InterPro" id="IPR020449">
    <property type="entry name" value="Tscrpt_reg_AraC-type_HTH"/>
</dbReference>
<name>A0A318FEL2_KLEOX</name>
<sequence>MCFTFDAYLVAGFTPVIRSGPLDTPIDRPDGMEGYIINITVRGKAWVKTKEGTYITCEKNDLLIFPPGVPHHYGRDESSDCWDHFWIYFIPRPYWHNWLTWQSSEGEPGKLTLKSERDGELMKTLFSEAIAFFSEGDALSEAISMNVLERIILNCYRLQEDTQKKTRDARVEEICLYLNRHITEDLSIADLAAQVCLSPSRLSHLFREETGQTINEWKEEQRIYRAKNMLQNTVLSISDIAQLSGYNDAFYFSRIFRRHCGVSPRRYRNNYIKLIPDKSSNSSGT</sequence>
<keyword evidence="2" id="KW-0238">DNA-binding</keyword>
<evidence type="ECO:0000256" key="1">
    <source>
        <dbReference type="ARBA" id="ARBA00023015"/>
    </source>
</evidence>